<sequence>MKQSEIKALSLEQLEQNISLEKDRILKLQFAHAITPIENPMRIRQSRRLIAQLMTELNAR</sequence>
<protein>
    <recommendedName>
        <fullName evidence="4 5">Large ribosomal subunit protein uL29</fullName>
    </recommendedName>
</protein>
<gene>
    <name evidence="5" type="primary">rpmC</name>
    <name evidence="6" type="ORF">EMA8858_00605</name>
</gene>
<dbReference type="Proteomes" id="UP000837932">
    <property type="component" value="Unassembled WGS sequence"/>
</dbReference>
<reference evidence="6" key="1">
    <citation type="submission" date="2021-12" db="EMBL/GenBank/DDBJ databases">
        <authorList>
            <person name="Rodrigo-Torres L."/>
            <person name="Arahal R. D."/>
            <person name="Lucena T."/>
        </authorList>
    </citation>
    <scope>NUCLEOTIDE SEQUENCE</scope>
    <source>
        <strain evidence="6">CECT 8858</strain>
    </source>
</reference>
<dbReference type="EMBL" id="CAKLPY010000001">
    <property type="protein sequence ID" value="CAH0994495.1"/>
    <property type="molecule type" value="Genomic_DNA"/>
</dbReference>
<dbReference type="PROSITE" id="PS00579">
    <property type="entry name" value="RIBOSOMAL_L29"/>
    <property type="match status" value="1"/>
</dbReference>
<organism evidence="6 7">
    <name type="scientific">Emticicia aquatica</name>
    <dbReference type="NCBI Taxonomy" id="1681835"/>
    <lineage>
        <taxon>Bacteria</taxon>
        <taxon>Pseudomonadati</taxon>
        <taxon>Bacteroidota</taxon>
        <taxon>Cytophagia</taxon>
        <taxon>Cytophagales</taxon>
        <taxon>Leadbetterellaceae</taxon>
        <taxon>Emticicia</taxon>
    </lineage>
</organism>
<dbReference type="NCBIfam" id="TIGR00012">
    <property type="entry name" value="L29"/>
    <property type="match status" value="1"/>
</dbReference>
<evidence type="ECO:0000256" key="3">
    <source>
        <dbReference type="ARBA" id="ARBA00023274"/>
    </source>
</evidence>
<comment type="caution">
    <text evidence="6">The sequence shown here is derived from an EMBL/GenBank/DDBJ whole genome shotgun (WGS) entry which is preliminary data.</text>
</comment>
<evidence type="ECO:0000256" key="5">
    <source>
        <dbReference type="HAMAP-Rule" id="MF_00374"/>
    </source>
</evidence>
<evidence type="ECO:0000256" key="4">
    <source>
        <dbReference type="ARBA" id="ARBA00035204"/>
    </source>
</evidence>
<evidence type="ECO:0000256" key="2">
    <source>
        <dbReference type="ARBA" id="ARBA00022980"/>
    </source>
</evidence>
<accession>A0ABM9AL74</accession>
<name>A0ABM9AL74_9BACT</name>
<keyword evidence="2 5" id="KW-0689">Ribosomal protein</keyword>
<dbReference type="InterPro" id="IPR018254">
    <property type="entry name" value="Ribosomal_uL29_CS"/>
</dbReference>
<dbReference type="InterPro" id="IPR001854">
    <property type="entry name" value="Ribosomal_uL29"/>
</dbReference>
<keyword evidence="7" id="KW-1185">Reference proteome</keyword>
<dbReference type="InterPro" id="IPR036049">
    <property type="entry name" value="Ribosomal_uL29_sf"/>
</dbReference>
<dbReference type="RefSeq" id="WP_238804296.1">
    <property type="nucleotide sequence ID" value="NZ_CAKLPY010000001.1"/>
</dbReference>
<evidence type="ECO:0000313" key="6">
    <source>
        <dbReference type="EMBL" id="CAH0994495.1"/>
    </source>
</evidence>
<comment type="similarity">
    <text evidence="1 5">Belongs to the universal ribosomal protein uL29 family.</text>
</comment>
<dbReference type="Gene3D" id="1.10.287.310">
    <property type="match status" value="1"/>
</dbReference>
<evidence type="ECO:0000313" key="7">
    <source>
        <dbReference type="Proteomes" id="UP000837932"/>
    </source>
</evidence>
<dbReference type="Pfam" id="PF00831">
    <property type="entry name" value="Ribosomal_L29"/>
    <property type="match status" value="1"/>
</dbReference>
<proteinExistence type="inferred from homology"/>
<dbReference type="HAMAP" id="MF_00374">
    <property type="entry name" value="Ribosomal_uL29"/>
    <property type="match status" value="1"/>
</dbReference>
<dbReference type="SUPFAM" id="SSF46561">
    <property type="entry name" value="Ribosomal protein L29 (L29p)"/>
    <property type="match status" value="1"/>
</dbReference>
<keyword evidence="3 5" id="KW-0687">Ribonucleoprotein</keyword>
<evidence type="ECO:0000256" key="1">
    <source>
        <dbReference type="ARBA" id="ARBA00009254"/>
    </source>
</evidence>